<dbReference type="Pfam" id="PF24758">
    <property type="entry name" value="LRR_At5g56370"/>
    <property type="match status" value="1"/>
</dbReference>
<sequence length="326" mass="37094">MKSVVATSLLAKSWSLRWKGVGSIDIESRWWTYSGDFVDFVNNMFEVLKRYTIHKFRLKWENVVFGSPWLIEWLALAVCRKVRVVDVGVFSEDGKERHFVEFGVKLPGKLFSCKTLEILKLRGPFIINLPPRVAVCLPKLVHLELSLVHFKDEQKSLPKLVQGCPVLQSFRFDRKFWYNSCSVINWSISSPSLKHLDISLGDDGGGHLFEIGNGRNCKLEIDAPALEKLVLTDGLLGEILIRGGSINEVDLDFISFGRATDTYYQSLIVRLIQGLNHVKLLKLSERTMEVLGRAASELSTTSLWSTRSLWPTTSFERLTKLVVKLH</sequence>
<dbReference type="Gene3D" id="3.80.10.10">
    <property type="entry name" value="Ribonuclease Inhibitor"/>
    <property type="match status" value="1"/>
</dbReference>
<protein>
    <submittedName>
        <fullName evidence="2">OLC1v1011126C1</fullName>
    </submittedName>
</protein>
<dbReference type="SUPFAM" id="SSF52047">
    <property type="entry name" value="RNI-like"/>
    <property type="match status" value="1"/>
</dbReference>
<keyword evidence="3" id="KW-1185">Reference proteome</keyword>
<dbReference type="PANTHER" id="PTHR31900:SF31">
    <property type="entry name" value="F-BOX_LRR-REPEAT PROTEIN 13-LIKE"/>
    <property type="match status" value="1"/>
</dbReference>
<feature type="domain" description="F-box/LRR-repeat protein 15/At3g58940/PEG3-like LRR" evidence="1">
    <location>
        <begin position="102"/>
        <end position="236"/>
    </location>
</feature>
<dbReference type="EMBL" id="OX459123">
    <property type="protein sequence ID" value="CAI9110995.1"/>
    <property type="molecule type" value="Genomic_DNA"/>
</dbReference>
<dbReference type="Proteomes" id="UP001161247">
    <property type="component" value="Chromosome 6"/>
</dbReference>
<dbReference type="PANTHER" id="PTHR31900">
    <property type="entry name" value="F-BOX/RNI SUPERFAMILY PROTEIN-RELATED"/>
    <property type="match status" value="1"/>
</dbReference>
<dbReference type="InterPro" id="IPR050232">
    <property type="entry name" value="FBL13/AtMIF1-like"/>
</dbReference>
<name>A0AAV1DVQ3_OLDCO</name>
<gene>
    <name evidence="2" type="ORF">OLC1_LOCUS18516</name>
</gene>
<dbReference type="InterPro" id="IPR055411">
    <property type="entry name" value="LRR_FXL15/At3g58940/PEG3-like"/>
</dbReference>
<evidence type="ECO:0000313" key="3">
    <source>
        <dbReference type="Proteomes" id="UP001161247"/>
    </source>
</evidence>
<evidence type="ECO:0000259" key="1">
    <source>
        <dbReference type="Pfam" id="PF24758"/>
    </source>
</evidence>
<dbReference type="InterPro" id="IPR032675">
    <property type="entry name" value="LRR_dom_sf"/>
</dbReference>
<reference evidence="2" key="1">
    <citation type="submission" date="2023-03" db="EMBL/GenBank/DDBJ databases">
        <authorList>
            <person name="Julca I."/>
        </authorList>
    </citation>
    <scope>NUCLEOTIDE SEQUENCE</scope>
</reference>
<accession>A0AAV1DVQ3</accession>
<organism evidence="2 3">
    <name type="scientific">Oldenlandia corymbosa var. corymbosa</name>
    <dbReference type="NCBI Taxonomy" id="529605"/>
    <lineage>
        <taxon>Eukaryota</taxon>
        <taxon>Viridiplantae</taxon>
        <taxon>Streptophyta</taxon>
        <taxon>Embryophyta</taxon>
        <taxon>Tracheophyta</taxon>
        <taxon>Spermatophyta</taxon>
        <taxon>Magnoliopsida</taxon>
        <taxon>eudicotyledons</taxon>
        <taxon>Gunneridae</taxon>
        <taxon>Pentapetalae</taxon>
        <taxon>asterids</taxon>
        <taxon>lamiids</taxon>
        <taxon>Gentianales</taxon>
        <taxon>Rubiaceae</taxon>
        <taxon>Rubioideae</taxon>
        <taxon>Spermacoceae</taxon>
        <taxon>Hedyotis-Oldenlandia complex</taxon>
        <taxon>Oldenlandia</taxon>
    </lineage>
</organism>
<dbReference type="AlphaFoldDB" id="A0AAV1DVQ3"/>
<proteinExistence type="predicted"/>
<evidence type="ECO:0000313" key="2">
    <source>
        <dbReference type="EMBL" id="CAI9110995.1"/>
    </source>
</evidence>